<gene>
    <name evidence="2" type="ORF">FME351_LOCUS2798</name>
    <name evidence="3" type="ORF">GRG538_LOCUS6928</name>
    <name evidence="8" type="ORF">HFQ381_LOCUS27078</name>
    <name evidence="6" type="ORF">KIK155_LOCUS30574</name>
    <name evidence="5" type="ORF">LUA448_LOCUS20895</name>
    <name evidence="10" type="ORF">QYT958_LOCUS21197</name>
    <name evidence="4" type="ORF">TIS948_LOCUS27688</name>
    <name evidence="11" type="ORF">TOA249_LOCUS27570</name>
    <name evidence="9" type="ORF">TSG867_LOCUS27623</name>
    <name evidence="7" type="ORF">UJA718_LOCUS20977</name>
</gene>
<dbReference type="Proteomes" id="UP000663838">
    <property type="component" value="Unassembled WGS sequence"/>
</dbReference>
<evidence type="ECO:0000256" key="1">
    <source>
        <dbReference type="SAM" id="MobiDB-lite"/>
    </source>
</evidence>
<evidence type="ECO:0000313" key="9">
    <source>
        <dbReference type="EMBL" id="CAF4597723.1"/>
    </source>
</evidence>
<name>A0A821SJH4_9BILA</name>
<feature type="compositionally biased region" description="Low complexity" evidence="1">
    <location>
        <begin position="77"/>
        <end position="100"/>
    </location>
</feature>
<dbReference type="Proteomes" id="UP000663825">
    <property type="component" value="Unassembled WGS sequence"/>
</dbReference>
<reference evidence="11" key="1">
    <citation type="submission" date="2021-02" db="EMBL/GenBank/DDBJ databases">
        <authorList>
            <person name="Nowell W R."/>
        </authorList>
    </citation>
    <scope>NUCLEOTIDE SEQUENCE</scope>
</reference>
<dbReference type="EMBL" id="CAJNYU010000168">
    <property type="protein sequence ID" value="CAF3333106.1"/>
    <property type="molecule type" value="Genomic_DNA"/>
</dbReference>
<dbReference type="Proteomes" id="UP000663865">
    <property type="component" value="Unassembled WGS sequence"/>
</dbReference>
<evidence type="ECO:0000313" key="6">
    <source>
        <dbReference type="EMBL" id="CAF3766562.1"/>
    </source>
</evidence>
<comment type="caution">
    <text evidence="11">The sequence shown here is derived from an EMBL/GenBank/DDBJ whole genome shotgun (WGS) entry which is preliminary data.</text>
</comment>
<evidence type="ECO:0000313" key="2">
    <source>
        <dbReference type="EMBL" id="CAF3333106.1"/>
    </source>
</evidence>
<dbReference type="EMBL" id="CAJNYT010000710">
    <property type="protein sequence ID" value="CAF3366587.1"/>
    <property type="molecule type" value="Genomic_DNA"/>
</dbReference>
<evidence type="ECO:0000313" key="12">
    <source>
        <dbReference type="Proteomes" id="UP000663838"/>
    </source>
</evidence>
<evidence type="ECO:0000313" key="11">
    <source>
        <dbReference type="EMBL" id="CAF4859458.1"/>
    </source>
</evidence>
<dbReference type="Proteomes" id="UP000663869">
    <property type="component" value="Unassembled WGS sequence"/>
</dbReference>
<evidence type="ECO:0000313" key="13">
    <source>
        <dbReference type="Proteomes" id="UP000663873"/>
    </source>
</evidence>
<dbReference type="EMBL" id="CAJOBO010003406">
    <property type="protein sequence ID" value="CAF4491707.1"/>
    <property type="molecule type" value="Genomic_DNA"/>
</dbReference>
<dbReference type="AlphaFoldDB" id="A0A821SJH4"/>
<evidence type="ECO:0000313" key="10">
    <source>
        <dbReference type="EMBL" id="CAF4754225.1"/>
    </source>
</evidence>
<proteinExistence type="predicted"/>
<evidence type="ECO:0000313" key="8">
    <source>
        <dbReference type="EMBL" id="CAF4491707.1"/>
    </source>
</evidence>
<keyword evidence="13" id="KW-1185">Reference proteome</keyword>
<dbReference type="Proteomes" id="UP000663862">
    <property type="component" value="Unassembled WGS sequence"/>
</dbReference>
<dbReference type="Proteomes" id="UP000663872">
    <property type="component" value="Unassembled WGS sequence"/>
</dbReference>
<dbReference type="EMBL" id="CAJOBQ010003194">
    <property type="protein sequence ID" value="CAF4597723.1"/>
    <property type="molecule type" value="Genomic_DNA"/>
</dbReference>
<dbReference type="EMBL" id="CAJOBS010003546">
    <property type="protein sequence ID" value="CAF4859458.1"/>
    <property type="molecule type" value="Genomic_DNA"/>
</dbReference>
<feature type="region of interest" description="Disordered" evidence="1">
    <location>
        <begin position="77"/>
        <end position="104"/>
    </location>
</feature>
<protein>
    <submittedName>
        <fullName evidence="11">Uncharacterized protein</fullName>
    </submittedName>
</protein>
<dbReference type="EMBL" id="CAJNYD010002660">
    <property type="protein sequence ID" value="CAF3437664.1"/>
    <property type="molecule type" value="Genomic_DNA"/>
</dbReference>
<dbReference type="Proteomes" id="UP000663848">
    <property type="component" value="Unassembled WGS sequence"/>
</dbReference>
<organism evidence="11 12">
    <name type="scientific">Rotaria socialis</name>
    <dbReference type="NCBI Taxonomy" id="392032"/>
    <lineage>
        <taxon>Eukaryota</taxon>
        <taxon>Metazoa</taxon>
        <taxon>Spiralia</taxon>
        <taxon>Gnathifera</taxon>
        <taxon>Rotifera</taxon>
        <taxon>Eurotatoria</taxon>
        <taxon>Bdelloidea</taxon>
        <taxon>Philodinida</taxon>
        <taxon>Philodinidae</taxon>
        <taxon>Rotaria</taxon>
    </lineage>
</organism>
<sequence>MSEKSLKIEVEPPGRDSMDSISLLKEVKEKVLTHLNEKPLYASDSIVNNSCKNALSLARSKKKAKSKLLPVYIPRSLFDSSPSLSPSSVSSTDTNDNSSDAQEYMLTNNDVAQKISPLAFDYMDEKGLTICANFIFI</sequence>
<dbReference type="EMBL" id="CAJNYV010005618">
    <property type="protein sequence ID" value="CAF3766562.1"/>
    <property type="molecule type" value="Genomic_DNA"/>
</dbReference>
<evidence type="ECO:0000313" key="7">
    <source>
        <dbReference type="EMBL" id="CAF4426225.1"/>
    </source>
</evidence>
<dbReference type="Proteomes" id="UP000663851">
    <property type="component" value="Unassembled WGS sequence"/>
</dbReference>
<evidence type="ECO:0000313" key="4">
    <source>
        <dbReference type="EMBL" id="CAF3400861.1"/>
    </source>
</evidence>
<dbReference type="EMBL" id="CAJNXB010004977">
    <property type="protein sequence ID" value="CAF3400861.1"/>
    <property type="molecule type" value="Genomic_DNA"/>
</dbReference>
<dbReference type="Proteomes" id="UP000663873">
    <property type="component" value="Unassembled WGS sequence"/>
</dbReference>
<evidence type="ECO:0000313" key="5">
    <source>
        <dbReference type="EMBL" id="CAF3437664.1"/>
    </source>
</evidence>
<dbReference type="EMBL" id="CAJOBP010003998">
    <property type="protein sequence ID" value="CAF4426225.1"/>
    <property type="molecule type" value="Genomic_DNA"/>
</dbReference>
<dbReference type="EMBL" id="CAJOBR010003826">
    <property type="protein sequence ID" value="CAF4754225.1"/>
    <property type="molecule type" value="Genomic_DNA"/>
</dbReference>
<evidence type="ECO:0000313" key="3">
    <source>
        <dbReference type="EMBL" id="CAF3366587.1"/>
    </source>
</evidence>
<accession>A0A821SJH4</accession>
<dbReference type="Proteomes" id="UP000663833">
    <property type="component" value="Unassembled WGS sequence"/>
</dbReference>